<reference evidence="2 3" key="1">
    <citation type="journal article" date="2016" name="Nat. Commun.">
        <title>Thousands of microbial genomes shed light on interconnected biogeochemical processes in an aquifer system.</title>
        <authorList>
            <person name="Anantharaman K."/>
            <person name="Brown C.T."/>
            <person name="Hug L.A."/>
            <person name="Sharon I."/>
            <person name="Castelle C.J."/>
            <person name="Probst A.J."/>
            <person name="Thomas B.C."/>
            <person name="Singh A."/>
            <person name="Wilkins M.J."/>
            <person name="Karaoz U."/>
            <person name="Brodie E.L."/>
            <person name="Williams K.H."/>
            <person name="Hubbard S.S."/>
            <person name="Banfield J.F."/>
        </authorList>
    </citation>
    <scope>NUCLEOTIDE SEQUENCE [LARGE SCALE GENOMIC DNA]</scope>
</reference>
<gene>
    <name evidence="2" type="ORF">A3D26_03480</name>
</gene>
<dbReference type="EMBL" id="MHBZ01000037">
    <property type="protein sequence ID" value="OGY10335.1"/>
    <property type="molecule type" value="Genomic_DNA"/>
</dbReference>
<feature type="chain" id="PRO_5009580979" description="EfeO-type cupredoxin-like domain-containing protein" evidence="1">
    <location>
        <begin position="23"/>
        <end position="463"/>
    </location>
</feature>
<evidence type="ECO:0008006" key="4">
    <source>
        <dbReference type="Google" id="ProtNLM"/>
    </source>
</evidence>
<dbReference type="AlphaFoldDB" id="A0A1G1V4N8"/>
<keyword evidence="1" id="KW-0732">Signal</keyword>
<protein>
    <recommendedName>
        <fullName evidence="4">EfeO-type cupredoxin-like domain-containing protein</fullName>
    </recommendedName>
</protein>
<proteinExistence type="predicted"/>
<dbReference type="Gene3D" id="2.60.40.420">
    <property type="entry name" value="Cupredoxins - blue copper proteins"/>
    <property type="match status" value="1"/>
</dbReference>
<organism evidence="2 3">
    <name type="scientific">Candidatus Blackburnbacteria bacterium RIFCSPHIGHO2_02_FULL_44_20</name>
    <dbReference type="NCBI Taxonomy" id="1797516"/>
    <lineage>
        <taxon>Bacteria</taxon>
        <taxon>Candidatus Blackburniibacteriota</taxon>
    </lineage>
</organism>
<name>A0A1G1V4N8_9BACT</name>
<comment type="caution">
    <text evidence="2">The sequence shown here is derived from an EMBL/GenBank/DDBJ whole genome shotgun (WGS) entry which is preliminary data.</text>
</comment>
<evidence type="ECO:0000313" key="3">
    <source>
        <dbReference type="Proteomes" id="UP000178319"/>
    </source>
</evidence>
<dbReference type="Proteomes" id="UP000178319">
    <property type="component" value="Unassembled WGS sequence"/>
</dbReference>
<accession>A0A1G1V4N8</accession>
<dbReference type="STRING" id="1797516.A3D26_03480"/>
<feature type="signal peptide" evidence="1">
    <location>
        <begin position="1"/>
        <end position="22"/>
    </location>
</feature>
<dbReference type="InterPro" id="IPR008972">
    <property type="entry name" value="Cupredoxin"/>
</dbReference>
<sequence>MRHLITLCFVLFCFGIFTPAVGAHTETQVIKMVPGGFEPQEATIDENSAVIFVNQDTIGRWPASNNHPTHELYPEFDPKREIAPGESWAFKPKSIGGWKYHDHVNPHLRGVLTVLGEGKSEKVAEQSKSFSLKDRLRALFQSVKLFFSNLTYNAPAQEKFKKLAPEEQFEQLEKIAKVGGAGKGWAYLQDTYRGQAGSSGNIHDLAHLSGRLIFEDKGLSGISTCTSTFAFGCYHGLLDVAFSDSLEGLLTAEKECSKLGNPSSGPYGSCVHGIGHGVASYYDSRDLEKSLESCNTLSAGQAFCHDGVFMEFARGARGDFYLKVNPFYPCNTLETRFGGAYSVACGRNQPTIFISKFGMNFDQAAMNCVDNTLSKDFKVACVDALGFMLAGSKDTRSIISGCQSIGLDEYTANCLKAAAGELIFQDVPGWQQAAPEVCAASPVSAKTTCSQYLEKLIKDYGRS</sequence>
<evidence type="ECO:0000313" key="2">
    <source>
        <dbReference type="EMBL" id="OGY10335.1"/>
    </source>
</evidence>
<evidence type="ECO:0000256" key="1">
    <source>
        <dbReference type="SAM" id="SignalP"/>
    </source>
</evidence>
<dbReference type="SUPFAM" id="SSF49503">
    <property type="entry name" value="Cupredoxins"/>
    <property type="match status" value="1"/>
</dbReference>